<reference evidence="1 2" key="1">
    <citation type="submission" date="2021-09" db="EMBL/GenBank/DDBJ databases">
        <title>Genomic insights and catalytic innovation underlie evolution of tropane alkaloids biosynthesis.</title>
        <authorList>
            <person name="Wang Y.-J."/>
            <person name="Tian T."/>
            <person name="Huang J.-P."/>
            <person name="Huang S.-X."/>
        </authorList>
    </citation>
    <scope>NUCLEOTIDE SEQUENCE [LARGE SCALE GENOMIC DNA]</scope>
    <source>
        <strain evidence="1">KIB-2018</strain>
        <tissue evidence="1">Leaf</tissue>
    </source>
</reference>
<comment type="caution">
    <text evidence="1">The sequence shown here is derived from an EMBL/GenBank/DDBJ whole genome shotgun (WGS) entry which is preliminary data.</text>
</comment>
<organism evidence="1 2">
    <name type="scientific">Erythroxylum novogranatense</name>
    <dbReference type="NCBI Taxonomy" id="1862640"/>
    <lineage>
        <taxon>Eukaryota</taxon>
        <taxon>Viridiplantae</taxon>
        <taxon>Streptophyta</taxon>
        <taxon>Embryophyta</taxon>
        <taxon>Tracheophyta</taxon>
        <taxon>Spermatophyta</taxon>
        <taxon>Magnoliopsida</taxon>
        <taxon>eudicotyledons</taxon>
        <taxon>Gunneridae</taxon>
        <taxon>Pentapetalae</taxon>
        <taxon>rosids</taxon>
        <taxon>fabids</taxon>
        <taxon>Malpighiales</taxon>
        <taxon>Erythroxylaceae</taxon>
        <taxon>Erythroxylum</taxon>
    </lineage>
</organism>
<dbReference type="AlphaFoldDB" id="A0AAV8SBD2"/>
<dbReference type="PROSITE" id="PS51450">
    <property type="entry name" value="LRR"/>
    <property type="match status" value="1"/>
</dbReference>
<protein>
    <submittedName>
        <fullName evidence="1">Uncharacterized protein</fullName>
    </submittedName>
</protein>
<dbReference type="SUPFAM" id="SSF52047">
    <property type="entry name" value="RNI-like"/>
    <property type="match status" value="1"/>
</dbReference>
<gene>
    <name evidence="1" type="ORF">K2173_025712</name>
</gene>
<dbReference type="EMBL" id="JAIWQS010000012">
    <property type="protein sequence ID" value="KAJ8749517.1"/>
    <property type="molecule type" value="Genomic_DNA"/>
</dbReference>
<dbReference type="Proteomes" id="UP001159364">
    <property type="component" value="Linkage Group LG12"/>
</dbReference>
<dbReference type="Pfam" id="PF13516">
    <property type="entry name" value="LRR_6"/>
    <property type="match status" value="1"/>
</dbReference>
<dbReference type="InterPro" id="IPR001611">
    <property type="entry name" value="Leu-rich_rpt"/>
</dbReference>
<dbReference type="InterPro" id="IPR032675">
    <property type="entry name" value="LRR_dom_sf"/>
</dbReference>
<accession>A0AAV8SBD2</accession>
<keyword evidence="2" id="KW-1185">Reference proteome</keyword>
<proteinExistence type="predicted"/>
<dbReference type="SMART" id="SM00368">
    <property type="entry name" value="LRR_RI"/>
    <property type="match status" value="3"/>
</dbReference>
<name>A0AAV8SBD2_9ROSI</name>
<dbReference type="Gene3D" id="3.80.10.10">
    <property type="entry name" value="Ribonuclease Inhibitor"/>
    <property type="match status" value="1"/>
</dbReference>
<dbReference type="PANTHER" id="PTHR47818">
    <property type="entry name" value="RNI-LIKE SUPERFAMILY PROTEIN"/>
    <property type="match status" value="1"/>
</dbReference>
<dbReference type="PANTHER" id="PTHR47818:SF2">
    <property type="entry name" value="F-BOX DOMAIN-CONTAINING PROTEIN"/>
    <property type="match status" value="1"/>
</dbReference>
<evidence type="ECO:0000313" key="2">
    <source>
        <dbReference type="Proteomes" id="UP001159364"/>
    </source>
</evidence>
<sequence length="600" mass="66426">MAGGPSLLSLCIEAVKAQIVSDDLLPDIYELPIDLFDILVLKLPPLALHRLQTEMPYMKWNDYENNDDCPGPGRKRGRHGNFDKAWKGLFKLRWPKLVDSVQSADWQQMYWQTHLQSCFDEAAELALLPSFDGCLGELNISAGILRCIGCKEDLHSSILSKLSYHCQHFGHHARCLRLQNVLCVAETCQLLGNSKLQSLVLRWIRSKEHVDGLCKLLIQNSASLTSLELLHCKLSPTFINDICGSVCIKNMETHKIQHFSITSSSFSEIDFVSFPSGLVSFLASARYLSLRFRDNHLDCKFAQMLFTTICDTSSKISALDLSDNNIAGSLSNFNCTSTSRLPSSSRMGYLQTLRMLNVRGNNLRKDDAENLRYALVWMSNLEILDLSDNPIGDEGIGCLIPYFLEATEKCCSLVELNLESCELSCSGVTELLDALSTSKRQLKSISLADNGLGRQAAGALGKLLGMSIRSLNIGGIGLGSAGFQELEKGMKSEMELVEIDISKNRGGYETAKFLSKLISLAPNLIAVNAAYNLMPVESLNLICTTLKVTKGKLERLNLTGNTWGHHPSADSLLTEFQRNGRPILVLPSTFAPDFPYDDDP</sequence>
<evidence type="ECO:0000313" key="1">
    <source>
        <dbReference type="EMBL" id="KAJ8749517.1"/>
    </source>
</evidence>